<keyword evidence="3" id="KW-0406">Ion transport</keyword>
<dbReference type="InterPro" id="IPR008218">
    <property type="entry name" value="ATPase_V1-cplx_f_g_su"/>
</dbReference>
<gene>
    <name evidence="4" type="ORF">ENV38_04280</name>
</gene>
<proteinExistence type="inferred from homology"/>
<dbReference type="AlphaFoldDB" id="A0A7V3NUD4"/>
<dbReference type="EMBL" id="DTGD01000157">
    <property type="protein sequence ID" value="HGB36102.1"/>
    <property type="molecule type" value="Genomic_DNA"/>
</dbReference>
<evidence type="ECO:0000256" key="3">
    <source>
        <dbReference type="ARBA" id="ARBA00023065"/>
    </source>
</evidence>
<organism evidence="4">
    <name type="scientific">candidate division WOR-3 bacterium</name>
    <dbReference type="NCBI Taxonomy" id="2052148"/>
    <lineage>
        <taxon>Bacteria</taxon>
        <taxon>Bacteria division WOR-3</taxon>
    </lineage>
</organism>
<dbReference type="Gene3D" id="3.40.50.10580">
    <property type="entry name" value="ATPase, V1 complex, subunit F"/>
    <property type="match status" value="1"/>
</dbReference>
<protein>
    <recommendedName>
        <fullName evidence="5">V-type ATP synthase subunit F</fullName>
    </recommendedName>
</protein>
<dbReference type="SUPFAM" id="SSF159468">
    <property type="entry name" value="AtpF-like"/>
    <property type="match status" value="1"/>
</dbReference>
<name>A0A7V3NUD4_UNCW3</name>
<evidence type="ECO:0000256" key="2">
    <source>
        <dbReference type="ARBA" id="ARBA00022448"/>
    </source>
</evidence>
<dbReference type="GO" id="GO:0046961">
    <property type="term" value="F:proton-transporting ATPase activity, rotational mechanism"/>
    <property type="evidence" value="ECO:0007669"/>
    <property type="project" value="InterPro"/>
</dbReference>
<dbReference type="InterPro" id="IPR036906">
    <property type="entry name" value="ATPase_V1_fsu_sf"/>
</dbReference>
<reference evidence="4" key="1">
    <citation type="journal article" date="2020" name="mSystems">
        <title>Genome- and Community-Level Interaction Insights into Carbon Utilization and Element Cycling Functions of Hydrothermarchaeota in Hydrothermal Sediment.</title>
        <authorList>
            <person name="Zhou Z."/>
            <person name="Liu Y."/>
            <person name="Xu W."/>
            <person name="Pan J."/>
            <person name="Luo Z.H."/>
            <person name="Li M."/>
        </authorList>
    </citation>
    <scope>NUCLEOTIDE SEQUENCE [LARGE SCALE GENOMIC DNA]</scope>
    <source>
        <strain evidence="4">SpSt-754</strain>
    </source>
</reference>
<dbReference type="Pfam" id="PF01990">
    <property type="entry name" value="ATP-synt_F"/>
    <property type="match status" value="1"/>
</dbReference>
<evidence type="ECO:0000256" key="1">
    <source>
        <dbReference type="ARBA" id="ARBA00010148"/>
    </source>
</evidence>
<evidence type="ECO:0000313" key="4">
    <source>
        <dbReference type="EMBL" id="HGB36102.1"/>
    </source>
</evidence>
<accession>A0A7V3NUD4</accession>
<sequence>MKKVICLGKYETVFPLKAIGMEYRVCNTGEEAKEALISLISENYGLIFIEEDYFQSVQEIVESLREQSSPAITFIPGAGGSTGQAREKLRSILLKAIGIDIF</sequence>
<evidence type="ECO:0008006" key="5">
    <source>
        <dbReference type="Google" id="ProtNLM"/>
    </source>
</evidence>
<comment type="similarity">
    <text evidence="1">Belongs to the V-ATPase F subunit family.</text>
</comment>
<comment type="caution">
    <text evidence="4">The sequence shown here is derived from an EMBL/GenBank/DDBJ whole genome shotgun (WGS) entry which is preliminary data.</text>
</comment>
<keyword evidence="2" id="KW-0813">Transport</keyword>